<organism evidence="7">
    <name type="scientific">Musca domestica</name>
    <name type="common">House fly</name>
    <dbReference type="NCBI Taxonomy" id="7370"/>
    <lineage>
        <taxon>Eukaryota</taxon>
        <taxon>Metazoa</taxon>
        <taxon>Ecdysozoa</taxon>
        <taxon>Arthropoda</taxon>
        <taxon>Hexapoda</taxon>
        <taxon>Insecta</taxon>
        <taxon>Pterygota</taxon>
        <taxon>Neoptera</taxon>
        <taxon>Endopterygota</taxon>
        <taxon>Diptera</taxon>
        <taxon>Brachycera</taxon>
        <taxon>Muscomorpha</taxon>
        <taxon>Muscoidea</taxon>
        <taxon>Muscidae</taxon>
        <taxon>Musca</taxon>
    </lineage>
</organism>
<keyword evidence="1" id="KW-0479">Metal-binding</keyword>
<dbReference type="OrthoDB" id="9984778at2759"/>
<dbReference type="EnsemblMetazoa" id="MDOA001749-RC">
    <property type="protein sequence ID" value="MDOA001749-PC"/>
    <property type="gene ID" value="MDOA001749"/>
</dbReference>
<evidence type="ECO:0000256" key="5">
    <source>
        <dbReference type="SAM" id="MobiDB-lite"/>
    </source>
</evidence>
<feature type="compositionally biased region" description="Polar residues" evidence="5">
    <location>
        <begin position="620"/>
        <end position="635"/>
    </location>
</feature>
<dbReference type="CDD" id="cd16474">
    <property type="entry name" value="RING-H2_RNF111-like"/>
    <property type="match status" value="1"/>
</dbReference>
<feature type="compositionally biased region" description="Low complexity" evidence="5">
    <location>
        <begin position="104"/>
        <end position="124"/>
    </location>
</feature>
<feature type="compositionally biased region" description="Acidic residues" evidence="5">
    <location>
        <begin position="656"/>
        <end position="666"/>
    </location>
</feature>
<feature type="region of interest" description="Disordered" evidence="5">
    <location>
        <begin position="141"/>
        <end position="163"/>
    </location>
</feature>
<evidence type="ECO:0000256" key="3">
    <source>
        <dbReference type="ARBA" id="ARBA00022833"/>
    </source>
</evidence>
<feature type="compositionally biased region" description="Low complexity" evidence="5">
    <location>
        <begin position="479"/>
        <end position="494"/>
    </location>
</feature>
<feature type="compositionally biased region" description="Low complexity" evidence="5">
    <location>
        <begin position="501"/>
        <end position="515"/>
    </location>
</feature>
<dbReference type="GeneID" id="101889400"/>
<feature type="region of interest" description="Disordered" evidence="5">
    <location>
        <begin position="90"/>
        <end position="126"/>
    </location>
</feature>
<feature type="compositionally biased region" description="Basic residues" evidence="5">
    <location>
        <begin position="1183"/>
        <end position="1193"/>
    </location>
</feature>
<proteinExistence type="predicted"/>
<dbReference type="SMART" id="SM00184">
    <property type="entry name" value="RING"/>
    <property type="match status" value="1"/>
</dbReference>
<dbReference type="VEuPathDB" id="VectorBase:MDOA001749"/>
<evidence type="ECO:0000313" key="8">
    <source>
        <dbReference type="Proteomes" id="UP001652621"/>
    </source>
</evidence>
<dbReference type="PANTHER" id="PTHR14155:SF627">
    <property type="entry name" value="OS06G0192800 PROTEIN"/>
    <property type="match status" value="1"/>
</dbReference>
<dbReference type="InterPro" id="IPR001841">
    <property type="entry name" value="Znf_RING"/>
</dbReference>
<feature type="region of interest" description="Disordered" evidence="5">
    <location>
        <begin position="1462"/>
        <end position="1482"/>
    </location>
</feature>
<feature type="compositionally biased region" description="Low complexity" evidence="5">
    <location>
        <begin position="1130"/>
        <end position="1144"/>
    </location>
</feature>
<feature type="compositionally biased region" description="Pro residues" evidence="5">
    <location>
        <begin position="717"/>
        <end position="738"/>
    </location>
</feature>
<dbReference type="RefSeq" id="XP_011290397.1">
    <property type="nucleotide sequence ID" value="XM_011292095.2"/>
</dbReference>
<feature type="region of interest" description="Disordered" evidence="5">
    <location>
        <begin position="764"/>
        <end position="812"/>
    </location>
</feature>
<evidence type="ECO:0000259" key="6">
    <source>
        <dbReference type="PROSITE" id="PS50089"/>
    </source>
</evidence>
<feature type="region of interest" description="Disordered" evidence="5">
    <location>
        <begin position="1099"/>
        <end position="1198"/>
    </location>
</feature>
<dbReference type="SUPFAM" id="SSF57850">
    <property type="entry name" value="RING/U-box"/>
    <property type="match status" value="1"/>
</dbReference>
<dbReference type="Gene3D" id="3.30.40.10">
    <property type="entry name" value="Zinc/RING finger domain, C3HC4 (zinc finger)"/>
    <property type="match status" value="1"/>
</dbReference>
<evidence type="ECO:0000256" key="4">
    <source>
        <dbReference type="PROSITE-ProRule" id="PRU00175"/>
    </source>
</evidence>
<feature type="region of interest" description="Disordered" evidence="5">
    <location>
        <begin position="169"/>
        <end position="188"/>
    </location>
</feature>
<feature type="domain" description="RING-type" evidence="6">
    <location>
        <begin position="1405"/>
        <end position="1446"/>
    </location>
</feature>
<dbReference type="KEGG" id="mde:101889400"/>
<feature type="compositionally biased region" description="Low complexity" evidence="5">
    <location>
        <begin position="551"/>
        <end position="563"/>
    </location>
</feature>
<keyword evidence="2 4" id="KW-0863">Zinc-finger</keyword>
<feature type="compositionally biased region" description="Basic and acidic residues" evidence="5">
    <location>
        <begin position="399"/>
        <end position="410"/>
    </location>
</feature>
<evidence type="ECO:0000313" key="9">
    <source>
        <dbReference type="RefSeq" id="XP_005178295.1"/>
    </source>
</evidence>
<sequence>METEQNGNNQQTQQHNPTSTTAPHNVEQPSSGGHHQLVPHQHHGMNELALEVQQHVNEEVVPANYETVYVIEDVGSDVAVSRSHYLPSTSDYGASVDGGTGNNTTSSAAVTTSSAESQQQQQQQHLLTPNRPLYYPRQHYHHHHHHHHHHPHQHLHQPYQQIQRQHYTSPGGYMAESDLEGSSADRTTAGSIGYHHIQHPHNNHIQQPPPSQQQQQQANAVCRPHYHHHRLQQQQPASTVPHHGASTSTVARVCESSEYDSNGGDIPHSQHQYSDEYHPDGARGGGYYYAYLPTQNHPHHAQHCHHHHSQQSQSCHCAATSSNTSSPPQPPPPHSLPNSASQCDSHTQNGITRNLPTAASEVIVPYHARDNPEVEARGGTASSANIIFNSHATTTANGNERDRPRRRFYEDTPYVLVPSSSSRNEDEVASTTSTSMNTTLPPDELESCRGTPYSISMPQPPPNDEVSSASSETEHVQFAHTRTTNTTTTTSAAANKKHKSTTTNVVGSSPTSTSSTGGGSSGNHRSSSTANNEATASGRERFTIDLVESTSSSSNNNNSSSNSQRQLSDDQPSTSAGTRRGERASFEYWQYQDESSDQTSSQAWNLHKPSSSSSSAKCKGNTSQTNDADDGSNSPLGHFHLRYTRPNERRQTQTEAAEEEEEDEEEPGRSSKIQRLNSNHTGGVHNRNNSGLFPSRDSSSTNSSHGSYVITYAGNNLPPPPPPPPPVPVPPSSPPPSISTPLFSNSVTSIFSNLPSIQLVRRKRPEAVSSSNQQAVNFADSDDQPSTSRGGGRSRRPEAATNAKQNPNTKMPAVLTAPDLQLDWLSDATTTPSTDGDDDEVVFVHSSREPILSIDLTADDESPLALEMPSHSSVAGTTTTTNQNASTTGIICSVGLAAPQFVMSSEPTRLSPNWYMEDTMSGLFPSPVAEPQRAHQSNSTGLNNYAFQGGNTYQTAARSFSAGSTSSMGEASSSRVWPTAPCLDCFMPSDQDNEVAGEAVAENHWDSANSSSSASSSLATIAPHCRNTNSSGGQPLTRLRTVWHPYLPETTLPGTMLSIVPTSFPAIPNSPPPPIFLVDPYDAAAMQGMAPVATRDLVGVRNSGPPHTVLPPPTPLYLQQPNMVPDTTNQAPAPQQQQQQQQQPSRSMVNPPPSLSPHISPSTAALLGNTPIAHQYPHAPHSMYHHHHHHTHTAHTTTRPHDNHIITHNHHGHSHGHGLPHTHSTLTFRPGATAAAAAAGVGGAGPPPPPYLVHQNLWLRQHNVQEIHRRHMTPTPIDLSSNPLNLTSSFRTRFQQMSNVCSCVHGRNGPVSSLDPAYYPYDSRPQPQNRRCPALRRPAVHHHMFHHHYSPVHVEIDLSTPRIFIGSSIRPPRGATVEIIERNTLPHKYRRVRRPSETDEDAEKCAICLSLFEIENDVRRLPCMHLFHTDCVDQWLVTNKHCPICRVDIETHLNKDALIATSSSGNSDNGANGGWWQPTADC</sequence>
<evidence type="ECO:0000256" key="2">
    <source>
        <dbReference type="ARBA" id="ARBA00022771"/>
    </source>
</evidence>
<dbReference type="InterPro" id="IPR013083">
    <property type="entry name" value="Znf_RING/FYVE/PHD"/>
</dbReference>
<dbReference type="eggNOG" id="KOG0800">
    <property type="taxonomic scope" value="Eukaryota"/>
</dbReference>
<keyword evidence="8" id="KW-1185">Reference proteome</keyword>
<reference evidence="7" key="1">
    <citation type="submission" date="2020-05" db="UniProtKB">
        <authorList>
            <consortium name="EnsemblMetazoa"/>
        </authorList>
    </citation>
    <scope>IDENTIFICATION</scope>
    <source>
        <strain evidence="7">Aabys</strain>
    </source>
</reference>
<dbReference type="EnsemblMetazoa" id="MDOA001749-RB">
    <property type="protein sequence ID" value="MDOA001749-PB"/>
    <property type="gene ID" value="MDOA001749"/>
</dbReference>
<accession>A0A1I8M6L2</accession>
<dbReference type="PROSITE" id="PS50089">
    <property type="entry name" value="ZF_RING_2"/>
    <property type="match status" value="1"/>
</dbReference>
<feature type="compositionally biased region" description="Polar residues" evidence="5">
    <location>
        <begin position="342"/>
        <end position="352"/>
    </location>
</feature>
<gene>
    <name evidence="7" type="primary">101889400</name>
    <name evidence="9 10" type="synonym">LOC101889400</name>
</gene>
<dbReference type="PANTHER" id="PTHR14155">
    <property type="entry name" value="RING FINGER DOMAIN-CONTAINING"/>
    <property type="match status" value="1"/>
</dbReference>
<evidence type="ECO:0000256" key="1">
    <source>
        <dbReference type="ARBA" id="ARBA00022723"/>
    </source>
</evidence>
<feature type="region of interest" description="Disordered" evidence="5">
    <location>
        <begin position="193"/>
        <end position="280"/>
    </location>
</feature>
<dbReference type="InterPro" id="IPR053238">
    <property type="entry name" value="RING-H2_zinc_finger"/>
</dbReference>
<feature type="compositionally biased region" description="Low complexity" evidence="5">
    <location>
        <begin position="522"/>
        <end position="537"/>
    </location>
</feature>
<feature type="region of interest" description="Disordered" evidence="5">
    <location>
        <begin position="1"/>
        <end position="39"/>
    </location>
</feature>
<dbReference type="Proteomes" id="UP001652621">
    <property type="component" value="Unplaced"/>
</dbReference>
<dbReference type="FunFam" id="3.30.40.10:FF:000479">
    <property type="entry name" value="E3 ubiquitin-protein ligase Arkadia"/>
    <property type="match status" value="1"/>
</dbReference>
<feature type="region of interest" description="Disordered" evidence="5">
    <location>
        <begin position="315"/>
        <end position="352"/>
    </location>
</feature>
<feature type="compositionally biased region" description="Basic residues" evidence="5">
    <location>
        <begin position="141"/>
        <end position="155"/>
    </location>
</feature>
<feature type="compositionally biased region" description="Polar residues" evidence="5">
    <location>
        <begin position="380"/>
        <end position="398"/>
    </location>
</feature>
<dbReference type="Pfam" id="PF13639">
    <property type="entry name" value="zf-RING_2"/>
    <property type="match status" value="1"/>
</dbReference>
<evidence type="ECO:0000313" key="10">
    <source>
        <dbReference type="RefSeq" id="XP_011290397.1"/>
    </source>
</evidence>
<feature type="region of interest" description="Disordered" evidence="5">
    <location>
        <begin position="373"/>
        <end position="741"/>
    </location>
</feature>
<feature type="compositionally biased region" description="Low complexity" evidence="5">
    <location>
        <begin position="315"/>
        <end position="326"/>
    </location>
</feature>
<feature type="compositionally biased region" description="Polar residues" evidence="5">
    <location>
        <begin position="564"/>
        <end position="577"/>
    </location>
</feature>
<dbReference type="STRING" id="7370.A0A1I8M6L2"/>
<protein>
    <submittedName>
        <fullName evidence="9 10">Mucin-5AC isoform X1</fullName>
    </submittedName>
</protein>
<feature type="compositionally biased region" description="Polar residues" evidence="5">
    <location>
        <begin position="429"/>
        <end position="440"/>
    </location>
</feature>
<dbReference type="VEuPathDB" id="VectorBase:MDOMA2_020696"/>
<name>A0A1I8M6L2_MUSDO</name>
<dbReference type="GO" id="GO:0008270">
    <property type="term" value="F:zinc ion binding"/>
    <property type="evidence" value="ECO:0007669"/>
    <property type="project" value="UniProtKB-KW"/>
</dbReference>
<dbReference type="RefSeq" id="XP_005178295.1">
    <property type="nucleotide sequence ID" value="XM_005178238.3"/>
</dbReference>
<evidence type="ECO:0000313" key="7">
    <source>
        <dbReference type="EnsemblMetazoa" id="MDOA001749-PB"/>
    </source>
</evidence>
<feature type="compositionally biased region" description="Polar residues" evidence="5">
    <location>
        <begin position="671"/>
        <end position="706"/>
    </location>
</feature>
<feature type="compositionally biased region" description="Low complexity" evidence="5">
    <location>
        <begin position="1"/>
        <end position="21"/>
    </location>
</feature>
<keyword evidence="3" id="KW-0862">Zinc</keyword>
<reference evidence="9 10" key="2">
    <citation type="submission" date="2025-04" db="UniProtKB">
        <authorList>
            <consortium name="RefSeq"/>
        </authorList>
    </citation>
    <scope>IDENTIFICATION</scope>
    <source>
        <strain evidence="9 10">Aabys</strain>
    </source>
</reference>